<feature type="transmembrane region" description="Helical" evidence="1">
    <location>
        <begin position="113"/>
        <end position="134"/>
    </location>
</feature>
<evidence type="ECO:0000313" key="2">
    <source>
        <dbReference type="EMBL" id="MDC7788223.1"/>
    </source>
</evidence>
<dbReference type="Proteomes" id="UP001165652">
    <property type="component" value="Unassembled WGS sequence"/>
</dbReference>
<accession>A0ABT5JFM8</accession>
<keyword evidence="1" id="KW-0812">Transmembrane</keyword>
<keyword evidence="1" id="KW-0472">Membrane</keyword>
<evidence type="ECO:0000256" key="1">
    <source>
        <dbReference type="SAM" id="Phobius"/>
    </source>
</evidence>
<evidence type="ECO:0000313" key="3">
    <source>
        <dbReference type="Proteomes" id="UP001165652"/>
    </source>
</evidence>
<feature type="transmembrane region" description="Helical" evidence="1">
    <location>
        <begin position="198"/>
        <end position="216"/>
    </location>
</feature>
<keyword evidence="1" id="KW-1133">Transmembrane helix</keyword>
<gene>
    <name evidence="2" type="ORF">PQJ73_21250</name>
</gene>
<feature type="transmembrane region" description="Helical" evidence="1">
    <location>
        <begin position="228"/>
        <end position="246"/>
    </location>
</feature>
<sequence>MTRLPLIIKIARPSHELDDKTWLASYTYGAAETDEKLKTLDGKNSKTPRARAPIGTTIIDRNPTEITVSVVTPSNPDPFRAEVWRLVITLCNKDDGKLLGFGVVTASLTPPQLAAAITSVCFLLVWTFLTAAAWQLNSDKLDRLWQEHHEQSNSSPPASKADELPDQKLRRLTWKLLHSANPLFISQDSLGYGSLSRFQILIFSSAVFVVLLFIFIHSNVVSQMSGTILALLGITVAGGTFARAASDWSGISSRSRRFLLGQKILTIRNGNPRFFDLLETQGEIDVSKVQALLFTFLIVVAIVIKGCGIAGLGEFQLPDQIVWLSAISQGAYVSGKVLPSDTKKRLEQDLDQLRICANNLLNSPKDPSALNAFEQSRTLASFTLSETYLGRFSEENFNKITAERILRREVSL</sequence>
<dbReference type="RefSeq" id="WP_272779061.1">
    <property type="nucleotide sequence ID" value="NZ_JAQQLI010000040.1"/>
</dbReference>
<organism evidence="2 3">
    <name type="scientific">Rhodoplanes tepidamans</name>
    <name type="common">Rhodoplanes cryptolactis</name>
    <dbReference type="NCBI Taxonomy" id="200616"/>
    <lineage>
        <taxon>Bacteria</taxon>
        <taxon>Pseudomonadati</taxon>
        <taxon>Pseudomonadota</taxon>
        <taxon>Alphaproteobacteria</taxon>
        <taxon>Hyphomicrobiales</taxon>
        <taxon>Nitrobacteraceae</taxon>
        <taxon>Rhodoplanes</taxon>
    </lineage>
</organism>
<dbReference type="EMBL" id="JAQQLI010000040">
    <property type="protein sequence ID" value="MDC7788223.1"/>
    <property type="molecule type" value="Genomic_DNA"/>
</dbReference>
<comment type="caution">
    <text evidence="2">The sequence shown here is derived from an EMBL/GenBank/DDBJ whole genome shotgun (WGS) entry which is preliminary data.</text>
</comment>
<reference evidence="2" key="1">
    <citation type="journal article" date="2023" name="Microbiol Resour">
        <title>Genome Sequences of Rhodoplanes serenus and Two Thermotolerant Strains, Rhodoplanes tepidamans and 'Rhodoplanes cryptolactis,' Further Refine the Genus.</title>
        <authorList>
            <person name="Rayyan A.A."/>
            <person name="Kyndt J.A."/>
        </authorList>
    </citation>
    <scope>NUCLEOTIDE SEQUENCE</scope>
    <source>
        <strain evidence="2">DSM 9987</strain>
    </source>
</reference>
<proteinExistence type="predicted"/>
<reference evidence="2" key="2">
    <citation type="submission" date="2023-02" db="EMBL/GenBank/DDBJ databases">
        <authorList>
            <person name="Rayyan A."/>
            <person name="Meyer T."/>
            <person name="Kyndt J.A."/>
        </authorList>
    </citation>
    <scope>NUCLEOTIDE SEQUENCE</scope>
    <source>
        <strain evidence="2">DSM 9987</strain>
    </source>
</reference>
<protein>
    <submittedName>
        <fullName evidence="2">Uncharacterized protein</fullName>
    </submittedName>
</protein>
<feature type="transmembrane region" description="Helical" evidence="1">
    <location>
        <begin position="291"/>
        <end position="312"/>
    </location>
</feature>
<name>A0ABT5JFM8_RHOTP</name>
<keyword evidence="3" id="KW-1185">Reference proteome</keyword>